<dbReference type="EMBL" id="ASPP01025266">
    <property type="protein sequence ID" value="ETO08198.1"/>
    <property type="molecule type" value="Genomic_DNA"/>
</dbReference>
<evidence type="ECO:0000259" key="1">
    <source>
        <dbReference type="PROSITE" id="PS50879"/>
    </source>
</evidence>
<evidence type="ECO:0000313" key="2">
    <source>
        <dbReference type="EMBL" id="ETO08198.1"/>
    </source>
</evidence>
<accession>X6M1Z4</accession>
<keyword evidence="3" id="KW-1185">Reference proteome</keyword>
<comment type="caution">
    <text evidence="2">The sequence shown here is derived from an EMBL/GenBank/DDBJ whole genome shotgun (WGS) entry which is preliminary data.</text>
</comment>
<sequence>MQLRPDSGVVDDNCVVIFCDASTYPNPGIGGAGLVIQDPNMPKWLELKYPINGITTNIGSEIEAMRLALKFTLQLVDECPDIASRCQYIALSMKYFIVGDRTWKPDIRVKIVKAAAKFVIDTKRLIFKFFKTISI</sequence>
<reference evidence="2 3" key="1">
    <citation type="journal article" date="2013" name="Curr. Biol.">
        <title>The Genome of the Foraminiferan Reticulomyxa filosa.</title>
        <authorList>
            <person name="Glockner G."/>
            <person name="Hulsmann N."/>
            <person name="Schleicher M."/>
            <person name="Noegel A.A."/>
            <person name="Eichinger L."/>
            <person name="Gallinger C."/>
            <person name="Pawlowski J."/>
            <person name="Sierra R."/>
            <person name="Euteneuer U."/>
            <person name="Pillet L."/>
            <person name="Moustafa A."/>
            <person name="Platzer M."/>
            <person name="Groth M."/>
            <person name="Szafranski K."/>
            <person name="Schliwa M."/>
        </authorList>
    </citation>
    <scope>NUCLEOTIDE SEQUENCE [LARGE SCALE GENOMIC DNA]</scope>
</reference>
<dbReference type="Proteomes" id="UP000023152">
    <property type="component" value="Unassembled WGS sequence"/>
</dbReference>
<dbReference type="SUPFAM" id="SSF53098">
    <property type="entry name" value="Ribonuclease H-like"/>
    <property type="match status" value="1"/>
</dbReference>
<dbReference type="GO" id="GO:0003676">
    <property type="term" value="F:nucleic acid binding"/>
    <property type="evidence" value="ECO:0007669"/>
    <property type="project" value="InterPro"/>
</dbReference>
<dbReference type="InterPro" id="IPR012337">
    <property type="entry name" value="RNaseH-like_sf"/>
</dbReference>
<proteinExistence type="predicted"/>
<dbReference type="PROSITE" id="PS50879">
    <property type="entry name" value="RNASE_H_1"/>
    <property type="match status" value="1"/>
</dbReference>
<gene>
    <name evidence="2" type="ORF">RFI_29191</name>
</gene>
<dbReference type="AlphaFoldDB" id="X6M1Z4"/>
<dbReference type="Pfam" id="PF00075">
    <property type="entry name" value="RNase_H"/>
    <property type="match status" value="1"/>
</dbReference>
<dbReference type="InterPro" id="IPR002156">
    <property type="entry name" value="RNaseH_domain"/>
</dbReference>
<name>X6M1Z4_RETFI</name>
<evidence type="ECO:0000313" key="3">
    <source>
        <dbReference type="Proteomes" id="UP000023152"/>
    </source>
</evidence>
<feature type="domain" description="RNase H type-1" evidence="1">
    <location>
        <begin position="11"/>
        <end position="135"/>
    </location>
</feature>
<dbReference type="InterPro" id="IPR036397">
    <property type="entry name" value="RNaseH_sf"/>
</dbReference>
<dbReference type="GO" id="GO:0004523">
    <property type="term" value="F:RNA-DNA hybrid ribonuclease activity"/>
    <property type="evidence" value="ECO:0007669"/>
    <property type="project" value="InterPro"/>
</dbReference>
<protein>
    <recommendedName>
        <fullName evidence="1">RNase H type-1 domain-containing protein</fullName>
    </recommendedName>
</protein>
<dbReference type="Gene3D" id="3.30.420.10">
    <property type="entry name" value="Ribonuclease H-like superfamily/Ribonuclease H"/>
    <property type="match status" value="1"/>
</dbReference>
<dbReference type="OrthoDB" id="8058536at2759"/>
<organism evidence="2 3">
    <name type="scientific">Reticulomyxa filosa</name>
    <dbReference type="NCBI Taxonomy" id="46433"/>
    <lineage>
        <taxon>Eukaryota</taxon>
        <taxon>Sar</taxon>
        <taxon>Rhizaria</taxon>
        <taxon>Retaria</taxon>
        <taxon>Foraminifera</taxon>
        <taxon>Monothalamids</taxon>
        <taxon>Reticulomyxidae</taxon>
        <taxon>Reticulomyxa</taxon>
    </lineage>
</organism>